<dbReference type="KEGG" id="bana:BARAN1_0957"/>
<dbReference type="GO" id="GO:0072344">
    <property type="term" value="P:rescue of stalled ribosome"/>
    <property type="evidence" value="ECO:0007669"/>
    <property type="project" value="TreeGrafter"/>
</dbReference>
<dbReference type="PANTHER" id="PTHR15239">
    <property type="entry name" value="NUCLEAR EXPORT MEDIATOR FACTOR NEMF"/>
    <property type="match status" value="1"/>
</dbReference>
<dbReference type="Gene3D" id="2.30.310.10">
    <property type="entry name" value="ibrinogen binding protein from staphylococcus aureus domain"/>
    <property type="match status" value="1"/>
</dbReference>
<dbReference type="EMBL" id="LS483254">
    <property type="protein sequence ID" value="SQD92981.1"/>
    <property type="molecule type" value="Genomic_DNA"/>
</dbReference>
<dbReference type="Pfam" id="PF05833">
    <property type="entry name" value="NFACT_N"/>
    <property type="match status" value="2"/>
</dbReference>
<dbReference type="RefSeq" id="WP_122031357.1">
    <property type="nucleotide sequence ID" value="NZ_LS483254.1"/>
</dbReference>
<name>A0A2X3KK04_9BACT</name>
<evidence type="ECO:0000313" key="3">
    <source>
        <dbReference type="Proteomes" id="UP000249818"/>
    </source>
</evidence>
<reference evidence="3" key="1">
    <citation type="submission" date="2018-05" db="EMBL/GenBank/DDBJ databases">
        <authorList>
            <person name="Hao L."/>
        </authorList>
    </citation>
    <scope>NUCLEOTIDE SEQUENCE [LARGE SCALE GENOMIC DNA]</scope>
</reference>
<feature type="domain" description="NFACT RNA-binding" evidence="1">
    <location>
        <begin position="379"/>
        <end position="468"/>
    </location>
</feature>
<organism evidence="2 3">
    <name type="scientific">Candidatus Bipolaricaulis anaerobius</name>
    <dbReference type="NCBI Taxonomy" id="2026885"/>
    <lineage>
        <taxon>Bacteria</taxon>
        <taxon>Candidatus Bipolaricaulota</taxon>
        <taxon>Candidatus Bipolaricaulia</taxon>
        <taxon>Candidatus Bipolaricaulales</taxon>
        <taxon>Candidatus Bipolaricaulaceae</taxon>
        <taxon>Candidatus Bipolaricaulis</taxon>
    </lineage>
</organism>
<dbReference type="GO" id="GO:0000049">
    <property type="term" value="F:tRNA binding"/>
    <property type="evidence" value="ECO:0007669"/>
    <property type="project" value="TreeGrafter"/>
</dbReference>
<proteinExistence type="predicted"/>
<dbReference type="OrthoDB" id="9766163at2"/>
<gene>
    <name evidence="2" type="ORF">BARAN1_0957</name>
</gene>
<dbReference type="GO" id="GO:0043023">
    <property type="term" value="F:ribosomal large subunit binding"/>
    <property type="evidence" value="ECO:0007669"/>
    <property type="project" value="TreeGrafter"/>
</dbReference>
<dbReference type="PANTHER" id="PTHR15239:SF6">
    <property type="entry name" value="RIBOSOME QUALITY CONTROL COMPLEX SUBUNIT NEMF"/>
    <property type="match status" value="1"/>
</dbReference>
<keyword evidence="3" id="KW-1185">Reference proteome</keyword>
<dbReference type="InterPro" id="IPR008532">
    <property type="entry name" value="NFACT_RNA-bd"/>
</dbReference>
<evidence type="ECO:0000259" key="1">
    <source>
        <dbReference type="Pfam" id="PF05670"/>
    </source>
</evidence>
<protein>
    <submittedName>
        <fullName evidence="2">Putative RNA-binding protein, snRNP like protein</fullName>
    </submittedName>
</protein>
<evidence type="ECO:0000313" key="2">
    <source>
        <dbReference type="EMBL" id="SQD92981.1"/>
    </source>
</evidence>
<dbReference type="InterPro" id="IPR051608">
    <property type="entry name" value="RQC_Subunit_NEMF"/>
</dbReference>
<dbReference type="Pfam" id="PF05670">
    <property type="entry name" value="NFACT-R_1"/>
    <property type="match status" value="1"/>
</dbReference>
<dbReference type="GO" id="GO:1990112">
    <property type="term" value="C:RQC complex"/>
    <property type="evidence" value="ECO:0007669"/>
    <property type="project" value="TreeGrafter"/>
</dbReference>
<dbReference type="AlphaFoldDB" id="A0A2X3KK04"/>
<dbReference type="Proteomes" id="UP000249818">
    <property type="component" value="Chromosome BARAN1"/>
</dbReference>
<accession>A0A2X3KK04</accession>
<sequence>MEGIELRKALEEARALEGARLAKVHQVGDVFFLRTYRPRGALVLDPGGKAFHRTSLRPPALPSPPPFCMLLRSLAGQPLLALDQAGLDRVVRLRFPEADLVLDLRPRQGDVFFLARDGRMASFRGGELRPVDFAAADDPVTGLGPLLRRAAAAHVGHPPAPEELAAFAADLLAQAPAGYLYRTASGRVASFFPRPDLGEPDATFPSFSEALDHLLEQRLGVGLARDQLDQVERALRRRERALAALAAAEAEAQNWQQFQAQADLILTRIADIPRGAAVAVVEGFDGRPVELELNPALPPAAQAHALYAKAKKLRRRLARTPARREELAAEIRRLRDLRDLLTQEPHLAPYVAGETAALAPASPREKPAPAARPRELVVEGFPIQIGRSGEENDRLVQGARPHDLWLHARGVPGAHVIIRTEGRPVPREVLERAAELAAWHSRARGERKVPISYTEARYVRKRKGAPPGMVTLQREEVLVVPGDRGP</sequence>